<comment type="caution">
    <text evidence="1">The sequence shown here is derived from an EMBL/GenBank/DDBJ whole genome shotgun (WGS) entry which is preliminary data.</text>
</comment>
<keyword evidence="2" id="KW-1185">Reference proteome</keyword>
<sequence>MKKIIFLDKCHHDSLMNLPIPRCPVPRCPVLWCPVLWCLALLAAIAIPPASAMAVEAMVSAQIGKPLGVATIEVPLASAAPVGSAPRLRVTDAGGRVLYPVSGEVTAPIVRPSERPVPEPGRGRLLGRLGSLIRELTNEDRATEQTIARRVSFLFPNDEPIIVSVYDENGEIGQYELVPESNPPIYATLLRGWWSDYTTGVKTQIDSGDYPPWVETYLVAMLSGRMRLPLPDWFQTRPNDEDELLSTLKLIGGAEDESEVIFRRAATGGMTNASANGQGIPETVTVPPGPRWAPSFADVNPNVVGLDTRMPTANVEPIAESVPPECFYLRYGSFENYLWFTDLSNDYGGEISRMISLRGFRGQSTQTIQSQLNLQMTQMSRMLGPSIIQDQAIIGRDLFLSDGASIGVLFKVNNAFLFRRSLQNDRTATASSDDAVELSDTTINGQTVSFLRTADNRIRSFMVEKGDSFLVTNSETIASRFLEVADSGQSLAKTPEFQLARRLMPIERNDSVFVYLSPLMLKGLVSPDYMIELRRRLDSKSDITLVQLARLASAAEGFPTGSIDELIRTGYLPANFNERMDGSGVVSVGEDLIDTRRGARGTFLPIADTPLKQVSVEEAAWYAQIAEAYSSRFARIDPIMAGIHRKPVLDADGNPTSVEQLSIHAEVAPWSPDQYGKWAKQLGPPTRVAMRFAPDDIVAVQAHVASDYLGPPTHLFAAIKDSVPPNPDDFDGLLNSYRALRQLPGYLGAWPLPGVLDRLPLGLGRGTPVAPGMTKLIGGLYRYTGGGFSVLSFYPDILTASLPFLTSVEVNDMAQLRARVGNLRGSRLETWVTQQLFKRSATTSHAGATFLDMMSRQLKVDPANALADANRIFAAGLQCTLGGEYHFDSAANRWLSTAWQNHRTPFDPPQSYTPPLLQWFRGGQATLTQYEDRVVVDAMIDMAR</sequence>
<dbReference type="EMBL" id="SJPY01000001">
    <property type="protein sequence ID" value="TWU45405.1"/>
    <property type="molecule type" value="Genomic_DNA"/>
</dbReference>
<dbReference type="Proteomes" id="UP000315471">
    <property type="component" value="Unassembled WGS sequence"/>
</dbReference>
<evidence type="ECO:0000313" key="2">
    <source>
        <dbReference type="Proteomes" id="UP000315471"/>
    </source>
</evidence>
<name>A0A5C6EA50_9BACT</name>
<protein>
    <submittedName>
        <fullName evidence="1">Uncharacterized protein</fullName>
    </submittedName>
</protein>
<dbReference type="AlphaFoldDB" id="A0A5C6EA50"/>
<proteinExistence type="predicted"/>
<organism evidence="1 2">
    <name type="scientific">Novipirellula aureliae</name>
    <dbReference type="NCBI Taxonomy" id="2527966"/>
    <lineage>
        <taxon>Bacteria</taxon>
        <taxon>Pseudomonadati</taxon>
        <taxon>Planctomycetota</taxon>
        <taxon>Planctomycetia</taxon>
        <taxon>Pirellulales</taxon>
        <taxon>Pirellulaceae</taxon>
        <taxon>Novipirellula</taxon>
    </lineage>
</organism>
<reference evidence="1 2" key="1">
    <citation type="submission" date="2019-02" db="EMBL/GenBank/DDBJ databases">
        <title>Deep-cultivation of Planctomycetes and their phenomic and genomic characterization uncovers novel biology.</title>
        <authorList>
            <person name="Wiegand S."/>
            <person name="Jogler M."/>
            <person name="Boedeker C."/>
            <person name="Pinto D."/>
            <person name="Vollmers J."/>
            <person name="Rivas-Marin E."/>
            <person name="Kohn T."/>
            <person name="Peeters S.H."/>
            <person name="Heuer A."/>
            <person name="Rast P."/>
            <person name="Oberbeckmann S."/>
            <person name="Bunk B."/>
            <person name="Jeske O."/>
            <person name="Meyerdierks A."/>
            <person name="Storesund J.E."/>
            <person name="Kallscheuer N."/>
            <person name="Luecker S."/>
            <person name="Lage O.M."/>
            <person name="Pohl T."/>
            <person name="Merkel B.J."/>
            <person name="Hornburger P."/>
            <person name="Mueller R.-W."/>
            <person name="Bruemmer F."/>
            <person name="Labrenz M."/>
            <person name="Spormann A.M."/>
            <person name="Op Den Camp H."/>
            <person name="Overmann J."/>
            <person name="Amann R."/>
            <person name="Jetten M.S.M."/>
            <person name="Mascher T."/>
            <person name="Medema M.H."/>
            <person name="Devos D.P."/>
            <person name="Kaster A.-K."/>
            <person name="Ovreas L."/>
            <person name="Rohde M."/>
            <person name="Galperin M.Y."/>
            <person name="Jogler C."/>
        </authorList>
    </citation>
    <scope>NUCLEOTIDE SEQUENCE [LARGE SCALE GENOMIC DNA]</scope>
    <source>
        <strain evidence="1 2">Q31b</strain>
    </source>
</reference>
<evidence type="ECO:0000313" key="1">
    <source>
        <dbReference type="EMBL" id="TWU45405.1"/>
    </source>
</evidence>
<accession>A0A5C6EA50</accession>
<gene>
    <name evidence="1" type="ORF">Q31b_05770</name>
</gene>